<dbReference type="RefSeq" id="XP_022094911.1">
    <property type="nucleotide sequence ID" value="XM_022239219.1"/>
</dbReference>
<evidence type="ECO:0000313" key="4">
    <source>
        <dbReference type="RefSeq" id="XP_022094911.1"/>
    </source>
</evidence>
<dbReference type="KEGG" id="aplc:110981568"/>
<comment type="similarity">
    <text evidence="1">Belongs to the peptidase S1B family.</text>
</comment>
<evidence type="ECO:0000313" key="5">
    <source>
        <dbReference type="RefSeq" id="XP_022094912.1"/>
    </source>
</evidence>
<dbReference type="InterPro" id="IPR009003">
    <property type="entry name" value="Peptidase_S1_PA"/>
</dbReference>
<dbReference type="GO" id="GO:0005777">
    <property type="term" value="C:peroxisome"/>
    <property type="evidence" value="ECO:0007669"/>
    <property type="project" value="UniProtKB-SubCell"/>
</dbReference>
<dbReference type="Proteomes" id="UP000694845">
    <property type="component" value="Unplaced"/>
</dbReference>
<feature type="compositionally biased region" description="Polar residues" evidence="2">
    <location>
        <begin position="184"/>
        <end position="205"/>
    </location>
</feature>
<comment type="subcellular location">
    <subcellularLocation>
        <location evidence="1">Peroxisome</location>
    </subcellularLocation>
</comment>
<name>A0A8B7YU97_ACAPL</name>
<keyword evidence="3" id="KW-1185">Reference proteome</keyword>
<accession>A0A8B7YU97</accession>
<dbReference type="Pfam" id="PF13365">
    <property type="entry name" value="Trypsin_2"/>
    <property type="match status" value="1"/>
</dbReference>
<dbReference type="GO" id="GO:0031998">
    <property type="term" value="P:regulation of fatty acid beta-oxidation"/>
    <property type="evidence" value="ECO:0007669"/>
    <property type="project" value="TreeGrafter"/>
</dbReference>
<dbReference type="GO" id="GO:0016485">
    <property type="term" value="P:protein processing"/>
    <property type="evidence" value="ECO:0007669"/>
    <property type="project" value="InterPro"/>
</dbReference>
<organism evidence="3 4">
    <name type="scientific">Acanthaster planci</name>
    <name type="common">Crown-of-thorns starfish</name>
    <dbReference type="NCBI Taxonomy" id="133434"/>
    <lineage>
        <taxon>Eukaryota</taxon>
        <taxon>Metazoa</taxon>
        <taxon>Echinodermata</taxon>
        <taxon>Eleutherozoa</taxon>
        <taxon>Asterozoa</taxon>
        <taxon>Asteroidea</taxon>
        <taxon>Valvatacea</taxon>
        <taxon>Valvatida</taxon>
        <taxon>Acanthasteridae</taxon>
        <taxon>Acanthaster</taxon>
    </lineage>
</organism>
<keyword evidence="1" id="KW-0378">Hydrolase</keyword>
<reference evidence="4 5" key="1">
    <citation type="submission" date="2025-04" db="UniProtKB">
        <authorList>
            <consortium name="RefSeq"/>
        </authorList>
    </citation>
    <scope>IDENTIFICATION</scope>
</reference>
<dbReference type="GeneID" id="110981568"/>
<sequence length="642" mass="69880">MDGSRILLADSCVVHVQKQQRFHTRGENDQSEYSCSGIVIDPLNGLVLTSGQVFSEVVHYQRSQGLHVIKPGKKGLIPALQKRESHGYSTATEVMKNVHIDVILPVPQQVLSHLAVLPASSATSATKHSPTYTSSHKQSGVSTMTRKAQLISLWKCQEFHNLLQAIIPETDGWKYTEYGEGQREQSGQAGDSTVRSGSGRDSPNGQCVEPFGLSSVSRNLPRENFISWFALLKLQDSKDNPCPLGHPSNAIWSRTLQDAFCLQQGDPVCLHTTPFGSTCPAVFLNSISKGIVSNVAGPKHQLIMTDARCIPGSEGGGMYLTKPGRNHQESVLAGIIVAPLCWKNNEWIGLTLVCSIQAVLDSLRCITDSLTHKKVTSAPPSWQGECKPNQGRPLFVVQQCMKSVVLIKASTVWGSGVLINADKGVILTCRHVVHKATDHHVRVRIDCPYLHWEDATVVYTTSPNSPFDLAVLKLEEKLDALREAYRITGLRMATSYTQGQPVIMVGHALLAPELDLSPSVSLGVMSKVNTANSTPVMLQSTCAVHAGASGGALFCHRTGQLLGIVTSNARDMDSGASFPHVNFSIPWTVIGPALNKYLQTDDVTKLDSLEATDDHSHLVALWSLDNQRLTDKKETDLTLSKL</sequence>
<dbReference type="EC" id="3.4.21.-" evidence="1"/>
<dbReference type="AlphaFoldDB" id="A0A8B7YU97"/>
<gene>
    <name evidence="4 5" type="primary">LOC110981568</name>
</gene>
<dbReference type="InterPro" id="IPR043504">
    <property type="entry name" value="Peptidase_S1_PA_chymotrypsin"/>
</dbReference>
<dbReference type="GO" id="GO:0004252">
    <property type="term" value="F:serine-type endopeptidase activity"/>
    <property type="evidence" value="ECO:0007669"/>
    <property type="project" value="InterPro"/>
</dbReference>
<dbReference type="SUPFAM" id="SSF50494">
    <property type="entry name" value="Trypsin-like serine proteases"/>
    <property type="match status" value="2"/>
</dbReference>
<proteinExistence type="inferred from homology"/>
<dbReference type="PANTHER" id="PTHR21004">
    <property type="entry name" value="SERINE PROTEASE-RELATED"/>
    <property type="match status" value="1"/>
</dbReference>
<keyword evidence="1" id="KW-0720">Serine protease</keyword>
<evidence type="ECO:0000313" key="3">
    <source>
        <dbReference type="Proteomes" id="UP000694845"/>
    </source>
</evidence>
<feature type="region of interest" description="Disordered" evidence="2">
    <location>
        <begin position="180"/>
        <end position="207"/>
    </location>
</feature>
<keyword evidence="1" id="KW-0645">Protease</keyword>
<keyword evidence="1" id="KW-0576">Peroxisome</keyword>
<protein>
    <recommendedName>
        <fullName evidence="1">Peroxisomal leader peptide-processing protease</fullName>
        <ecNumber evidence="1">3.4.21.-</ecNumber>
    </recommendedName>
</protein>
<dbReference type="OrthoDB" id="17845at2759"/>
<dbReference type="RefSeq" id="XP_022094912.1">
    <property type="nucleotide sequence ID" value="XM_022239220.1"/>
</dbReference>
<comment type="function">
    <text evidence="1">Peroxisomal protease that mediates both the removal of the leader peptide from proteins containing a PTS2 target sequence and processes several PTS1-containing proteins. Catalyzes the processing of PTS1-proteins involved in the peroxisomal beta-oxidation of fatty acids.</text>
</comment>
<dbReference type="InterPro" id="IPR039245">
    <property type="entry name" value="TYSND1/DEG15"/>
</dbReference>
<evidence type="ECO:0000256" key="1">
    <source>
        <dbReference type="PIRNR" id="PIRNR037989"/>
    </source>
</evidence>
<evidence type="ECO:0000256" key="2">
    <source>
        <dbReference type="SAM" id="MobiDB-lite"/>
    </source>
</evidence>
<comment type="PTM">
    <text evidence="1">The full-lengh TYSND1 is the active the proteolytic processing of PTS1- and PTS2-proteins and in self-cleavage, and intermolecular self-cleavage of TYSND1 down-regulates its protease activity.</text>
</comment>
<dbReference type="PANTHER" id="PTHR21004:SF0">
    <property type="entry name" value="PEROXISOMAL LEADER PEPTIDE-PROCESSING PROTEASE"/>
    <property type="match status" value="1"/>
</dbReference>
<dbReference type="OMA" id="CWKSTEW"/>
<dbReference type="Gene3D" id="2.40.10.10">
    <property type="entry name" value="Trypsin-like serine proteases"/>
    <property type="match status" value="2"/>
</dbReference>